<feature type="transmembrane region" description="Helical" evidence="1">
    <location>
        <begin position="7"/>
        <end position="24"/>
    </location>
</feature>
<dbReference type="RefSeq" id="WP_181608743.1">
    <property type="nucleotide sequence ID" value="NZ_BAABAM010000001.1"/>
</dbReference>
<dbReference type="Proteomes" id="UP000530928">
    <property type="component" value="Unassembled WGS sequence"/>
</dbReference>
<evidence type="ECO:0000256" key="1">
    <source>
        <dbReference type="SAM" id="Phobius"/>
    </source>
</evidence>
<feature type="transmembrane region" description="Helical" evidence="1">
    <location>
        <begin position="83"/>
        <end position="107"/>
    </location>
</feature>
<reference evidence="2 3" key="1">
    <citation type="submission" date="2020-07" db="EMBL/GenBank/DDBJ databases">
        <title>Genomic Encyclopedia of Type Strains, Phase IV (KMG-IV): sequencing the most valuable type-strain genomes for metagenomic binning, comparative biology and taxonomic classification.</title>
        <authorList>
            <person name="Goeker M."/>
        </authorList>
    </citation>
    <scope>NUCLEOTIDE SEQUENCE [LARGE SCALE GENOMIC DNA]</scope>
    <source>
        <strain evidence="2 3">DSM 45533</strain>
    </source>
</reference>
<evidence type="ECO:0000313" key="2">
    <source>
        <dbReference type="EMBL" id="MBA2890013.1"/>
    </source>
</evidence>
<keyword evidence="1" id="KW-1133">Transmembrane helix</keyword>
<dbReference type="GO" id="GO:0016740">
    <property type="term" value="F:transferase activity"/>
    <property type="evidence" value="ECO:0007669"/>
    <property type="project" value="UniProtKB-KW"/>
</dbReference>
<dbReference type="EMBL" id="JACDUR010000001">
    <property type="protein sequence ID" value="MBA2890013.1"/>
    <property type="molecule type" value="Genomic_DNA"/>
</dbReference>
<keyword evidence="1" id="KW-0472">Membrane</keyword>
<dbReference type="AlphaFoldDB" id="A0A7W0CF60"/>
<sequence>METFRRAGAAVVWTAMWVGCAVITRGDADAFGAMIPLLAAGSLLVLLSYAHRAAVAGYVVSSLSATAAVLAGTLLVLGDTPYLVPMVWLLGVGGLSTAALAPVYWTIRTTRRGSAHRRTGRPRR</sequence>
<protein>
    <submittedName>
        <fullName evidence="2">Cellobiose-specific phosphotransferase system component IIC</fullName>
    </submittedName>
</protein>
<keyword evidence="2" id="KW-0808">Transferase</keyword>
<organism evidence="2 3">
    <name type="scientific">Nonomuraea soli</name>
    <dbReference type="NCBI Taxonomy" id="1032476"/>
    <lineage>
        <taxon>Bacteria</taxon>
        <taxon>Bacillati</taxon>
        <taxon>Actinomycetota</taxon>
        <taxon>Actinomycetes</taxon>
        <taxon>Streptosporangiales</taxon>
        <taxon>Streptosporangiaceae</taxon>
        <taxon>Nonomuraea</taxon>
    </lineage>
</organism>
<proteinExistence type="predicted"/>
<feature type="transmembrane region" description="Helical" evidence="1">
    <location>
        <begin position="30"/>
        <end position="49"/>
    </location>
</feature>
<evidence type="ECO:0000313" key="3">
    <source>
        <dbReference type="Proteomes" id="UP000530928"/>
    </source>
</evidence>
<accession>A0A7W0CF60</accession>
<keyword evidence="1" id="KW-0812">Transmembrane</keyword>
<dbReference type="PROSITE" id="PS51257">
    <property type="entry name" value="PROKAR_LIPOPROTEIN"/>
    <property type="match status" value="1"/>
</dbReference>
<keyword evidence="3" id="KW-1185">Reference proteome</keyword>
<gene>
    <name evidence="2" type="ORF">HNR30_001348</name>
</gene>
<feature type="transmembrane region" description="Helical" evidence="1">
    <location>
        <begin position="56"/>
        <end position="77"/>
    </location>
</feature>
<comment type="caution">
    <text evidence="2">The sequence shown here is derived from an EMBL/GenBank/DDBJ whole genome shotgun (WGS) entry which is preliminary data.</text>
</comment>
<name>A0A7W0CF60_9ACTN</name>